<name>A0A1G9R2T4_9EURY</name>
<dbReference type="Proteomes" id="UP000199451">
    <property type="component" value="Unassembled WGS sequence"/>
</dbReference>
<evidence type="ECO:0000313" key="3">
    <source>
        <dbReference type="Proteomes" id="UP000199451"/>
    </source>
</evidence>
<dbReference type="Pfam" id="PF04283">
    <property type="entry name" value="CheF-arch"/>
    <property type="match status" value="1"/>
</dbReference>
<keyword evidence="3" id="KW-1185">Reference proteome</keyword>
<dbReference type="OrthoDB" id="227825at2157"/>
<keyword evidence="1" id="KW-0145">Chemotaxis</keyword>
<dbReference type="RefSeq" id="WP_089694921.1">
    <property type="nucleotide sequence ID" value="NZ_FNHL01000001.1"/>
</dbReference>
<comment type="subunit">
    <text evidence="1">Interacts with chemotaxis (Che) proteins as well as flagella accessory (Fla) proteins.</text>
</comment>
<reference evidence="3" key="1">
    <citation type="submission" date="2016-10" db="EMBL/GenBank/DDBJ databases">
        <authorList>
            <person name="Varghese N."/>
            <person name="Submissions S."/>
        </authorList>
    </citation>
    <scope>NUCLEOTIDE SEQUENCE [LARGE SCALE GENOMIC DNA]</scope>
    <source>
        <strain evidence="3">CGMCC 1.10119</strain>
    </source>
</reference>
<dbReference type="GO" id="GO:0006935">
    <property type="term" value="P:chemotaxis"/>
    <property type="evidence" value="ECO:0007669"/>
    <property type="project" value="UniProtKB-UniRule"/>
</dbReference>
<evidence type="ECO:0000313" key="2">
    <source>
        <dbReference type="EMBL" id="SDM17559.1"/>
    </source>
</evidence>
<dbReference type="PANTHER" id="PTHR42201">
    <property type="entry name" value="TAXIS PROTEIN"/>
    <property type="match status" value="1"/>
</dbReference>
<dbReference type="InterPro" id="IPR007381">
    <property type="entry name" value="CheF1/F2"/>
</dbReference>
<protein>
    <recommendedName>
        <fullName evidence="1">Taxis protein CheF</fullName>
    </recommendedName>
</protein>
<dbReference type="STRING" id="660521.SAMN04487949_1150"/>
<dbReference type="EMBL" id="FNHL01000001">
    <property type="protein sequence ID" value="SDM17559.1"/>
    <property type="molecule type" value="Genomic_DNA"/>
</dbReference>
<dbReference type="PIRSF" id="PIRSF026802">
    <property type="entry name" value="UCP026802"/>
    <property type="match status" value="1"/>
</dbReference>
<dbReference type="PANTHER" id="PTHR42201:SF1">
    <property type="entry name" value="TAXIS PROTEIN"/>
    <property type="match status" value="1"/>
</dbReference>
<sequence length="287" mass="32029">MSDSEYKITDTQGKFMQVVRDGRKLNDADWTPGRLILSNRRLVLVGNGGKRTIPLSKVGKLGGRHDANQTVARVSGYVSLRFGKDVILVAAADHDEFELDLYRALLDQRVVLARHPAVAGGVVQDTEWEKGRLKVDDDALNLALQSGTFVELDLDDIGTVTSTERTVFDEKRLVLEAEHTEGSTSVQTHLSGSEQQCLVMESFLKKGEERSKADIDLSERENEVLMALYSGVSPFEIPTFLGMDVDDVEDIFERLVDLEVVEEVRIRREVALKPRGRNIASEAMNQQ</sequence>
<dbReference type="AlphaFoldDB" id="A0A1G9R2T4"/>
<gene>
    <name evidence="2" type="ORF">SAMN04487949_1150</name>
</gene>
<proteinExistence type="predicted"/>
<evidence type="ECO:0000256" key="1">
    <source>
        <dbReference type="PIRNR" id="PIRNR026802"/>
    </source>
</evidence>
<organism evidence="2 3">
    <name type="scientific">Halogranum gelatinilyticum</name>
    <dbReference type="NCBI Taxonomy" id="660521"/>
    <lineage>
        <taxon>Archaea</taxon>
        <taxon>Methanobacteriati</taxon>
        <taxon>Methanobacteriota</taxon>
        <taxon>Stenosarchaea group</taxon>
        <taxon>Halobacteria</taxon>
        <taxon>Halobacteriales</taxon>
        <taxon>Haloferacaceae</taxon>
    </lineage>
</organism>
<comment type="function">
    <text evidence="1">Involved in taxis signal transduction.</text>
</comment>
<accession>A0A1G9R2T4</accession>